<dbReference type="AlphaFoldDB" id="A0A1G1ZS15"/>
<dbReference type="Proteomes" id="UP000177690">
    <property type="component" value="Unassembled WGS sequence"/>
</dbReference>
<reference evidence="1 2" key="1">
    <citation type="journal article" date="2016" name="Nat. Commun.">
        <title>Thousands of microbial genomes shed light on interconnected biogeochemical processes in an aquifer system.</title>
        <authorList>
            <person name="Anantharaman K."/>
            <person name="Brown C.T."/>
            <person name="Hug L.A."/>
            <person name="Sharon I."/>
            <person name="Castelle C.J."/>
            <person name="Probst A.J."/>
            <person name="Thomas B.C."/>
            <person name="Singh A."/>
            <person name="Wilkins M.J."/>
            <person name="Karaoz U."/>
            <person name="Brodie E.L."/>
            <person name="Williams K.H."/>
            <person name="Hubbard S.S."/>
            <person name="Banfield J.F."/>
        </authorList>
    </citation>
    <scope>NUCLEOTIDE SEQUENCE [LARGE SCALE GENOMIC DNA]</scope>
</reference>
<organism evidence="1 2">
    <name type="scientific">Candidatus Harrisonbacteria bacterium RIFCSPLOWO2_02_FULL_41_13b</name>
    <dbReference type="NCBI Taxonomy" id="1798409"/>
    <lineage>
        <taxon>Bacteria</taxon>
        <taxon>Candidatus Harrisoniibacteriota</taxon>
    </lineage>
</organism>
<name>A0A1G1ZS15_9BACT</name>
<comment type="caution">
    <text evidence="1">The sequence shown here is derived from an EMBL/GenBank/DDBJ whole genome shotgun (WGS) entry which is preliminary data.</text>
</comment>
<protein>
    <submittedName>
        <fullName evidence="1">Uncharacterized protein</fullName>
    </submittedName>
</protein>
<evidence type="ECO:0000313" key="1">
    <source>
        <dbReference type="EMBL" id="OGY67259.1"/>
    </source>
</evidence>
<proteinExistence type="predicted"/>
<dbReference type="EMBL" id="MHJL01000027">
    <property type="protein sequence ID" value="OGY67259.1"/>
    <property type="molecule type" value="Genomic_DNA"/>
</dbReference>
<gene>
    <name evidence="1" type="ORF">A3I24_01110</name>
</gene>
<evidence type="ECO:0000313" key="2">
    <source>
        <dbReference type="Proteomes" id="UP000177690"/>
    </source>
</evidence>
<accession>A0A1G1ZS15</accession>
<sequence>MPKEFIKEIRLGPSSGDLLLINEQMIDAVQDLHCFNKEEGVTDRRIIAMFPDEKEAVQQAFIMLRNVASY</sequence>